<feature type="region of interest" description="Disordered" evidence="1">
    <location>
        <begin position="1"/>
        <end position="41"/>
    </location>
</feature>
<dbReference type="EMBL" id="VHII01000012">
    <property type="protein sequence ID" value="KAF1382500.1"/>
    <property type="molecule type" value="Genomic_DNA"/>
</dbReference>
<evidence type="ECO:0000313" key="3">
    <source>
        <dbReference type="Proteomes" id="UP000465112"/>
    </source>
</evidence>
<evidence type="ECO:0000313" key="2">
    <source>
        <dbReference type="EMBL" id="KAF1382500.1"/>
    </source>
</evidence>
<protein>
    <submittedName>
        <fullName evidence="2">Uncharacterized protein</fullName>
    </submittedName>
</protein>
<organism evidence="2 3">
    <name type="scientific">Perca fluviatilis</name>
    <name type="common">European perch</name>
    <dbReference type="NCBI Taxonomy" id="8168"/>
    <lineage>
        <taxon>Eukaryota</taxon>
        <taxon>Metazoa</taxon>
        <taxon>Chordata</taxon>
        <taxon>Craniata</taxon>
        <taxon>Vertebrata</taxon>
        <taxon>Euteleostomi</taxon>
        <taxon>Actinopterygii</taxon>
        <taxon>Neopterygii</taxon>
        <taxon>Teleostei</taxon>
        <taxon>Neoteleostei</taxon>
        <taxon>Acanthomorphata</taxon>
        <taxon>Eupercaria</taxon>
        <taxon>Perciformes</taxon>
        <taxon>Percoidei</taxon>
        <taxon>Percidae</taxon>
        <taxon>Percinae</taxon>
        <taxon>Perca</taxon>
    </lineage>
</organism>
<dbReference type="AlphaFoldDB" id="A0A6A5ENF4"/>
<dbReference type="Proteomes" id="UP000465112">
    <property type="component" value="Chromosome 12"/>
</dbReference>
<sequence length="74" mass="8356">MAGRTLNQLTTKRSSELRADWPGSSKGGSLQARGIPRGKFPTQLGYVKHPLPYPLRRFVTLHLKIRRRRCGGVK</sequence>
<keyword evidence="3" id="KW-1185">Reference proteome</keyword>
<comment type="caution">
    <text evidence="2">The sequence shown here is derived from an EMBL/GenBank/DDBJ whole genome shotgun (WGS) entry which is preliminary data.</text>
</comment>
<evidence type="ECO:0000256" key="1">
    <source>
        <dbReference type="SAM" id="MobiDB-lite"/>
    </source>
</evidence>
<reference evidence="2 3" key="1">
    <citation type="submission" date="2019-06" db="EMBL/GenBank/DDBJ databases">
        <title>A chromosome-scale genome assembly of the European perch, Perca fluviatilis.</title>
        <authorList>
            <person name="Roques C."/>
            <person name="Zahm M."/>
            <person name="Cabau C."/>
            <person name="Klopp C."/>
            <person name="Bouchez O."/>
            <person name="Donnadieu C."/>
            <person name="Kuhl H."/>
            <person name="Gislard M."/>
            <person name="Guendouz S."/>
            <person name="Journot L."/>
            <person name="Haffray P."/>
            <person name="Bestin A."/>
            <person name="Morvezen R."/>
            <person name="Feron R."/>
            <person name="Wen M."/>
            <person name="Jouanno E."/>
            <person name="Herpin A."/>
            <person name="Schartl M."/>
            <person name="Postlethwait J."/>
            <person name="Schaerlinger B."/>
            <person name="Chardard D."/>
            <person name="Lecocq T."/>
            <person name="Poncet C."/>
            <person name="Jaffrelo L."/>
            <person name="Lampietro C."/>
            <person name="Guiguen Y."/>
        </authorList>
    </citation>
    <scope>NUCLEOTIDE SEQUENCE [LARGE SCALE GENOMIC DNA]</scope>
    <source>
        <tissue evidence="2">Blood</tissue>
    </source>
</reference>
<feature type="compositionally biased region" description="Polar residues" evidence="1">
    <location>
        <begin position="1"/>
        <end position="12"/>
    </location>
</feature>
<accession>A0A6A5ENF4</accession>
<proteinExistence type="predicted"/>
<gene>
    <name evidence="2" type="ORF">PFLUV_G00144430</name>
</gene>
<name>A0A6A5ENF4_PERFL</name>